<organism evidence="4">
    <name type="scientific">Actinoplanes campanulatus</name>
    <dbReference type="NCBI Taxonomy" id="113559"/>
    <lineage>
        <taxon>Bacteria</taxon>
        <taxon>Bacillati</taxon>
        <taxon>Actinomycetota</taxon>
        <taxon>Actinomycetes</taxon>
        <taxon>Micromonosporales</taxon>
        <taxon>Micromonosporaceae</taxon>
        <taxon>Actinoplanes</taxon>
    </lineage>
</organism>
<dbReference type="EMBL" id="BOMF01000092">
    <property type="protein sequence ID" value="GID47506.1"/>
    <property type="molecule type" value="Genomic_DNA"/>
</dbReference>
<dbReference type="InterPro" id="IPR029476">
    <property type="entry name" value="DNase_NucA_NucB"/>
</dbReference>
<protein>
    <recommendedName>
        <fullName evidence="3">Deoxyribonuclease NucA/NucB domain-containing protein</fullName>
    </recommendedName>
</protein>
<evidence type="ECO:0000313" key="4">
    <source>
        <dbReference type="EMBL" id="GID47506.1"/>
    </source>
</evidence>
<keyword evidence="2" id="KW-0732">Signal</keyword>
<evidence type="ECO:0000259" key="3">
    <source>
        <dbReference type="Pfam" id="PF14040"/>
    </source>
</evidence>
<comment type="caution">
    <text evidence="4">The sequence shown here is derived from an EMBL/GenBank/DDBJ whole genome shotgun (WGS) entry which is preliminary data.</text>
</comment>
<sequence length="385" mass="40973">MMLRKWAAALSTATILAAFTGAQPAAAAPPQALADDLRTACANHDAEAAGQRGWARSRFEQCHHLDLDLELKKVNTGAHVGWIFLDLWVLATASDGDRKVTYEVSVEEVGISSHLNDALGYISVNFTGCNTADVACTGTPLFRSDTIQGWFNQPKLATIVATSPNGVGTGTYKTVDLLAMMSLNVEYRDGQTIPYSNPVAVLNASRFDSAGSLLGNGKHHGTVFTDFVPVLDLDARTGSNHEAEAKHVRHALRRPELTFPSFVGKGVPGEVGSGHPLHRLMNSSLSAQNHNGSVTICKDVWGQDYATGGMECDEFPFQSTYEGSSTSTGGNPARWHGSARPIDGDQNGAGGTALSNFYGAQRLLDNGDPTVPGSYGDAFYVNVLT</sequence>
<reference evidence="4" key="1">
    <citation type="submission" date="2021-01" db="EMBL/GenBank/DDBJ databases">
        <title>Whole genome shotgun sequence of Actinoplanes capillaceus NBRC 16408.</title>
        <authorList>
            <person name="Komaki H."/>
            <person name="Tamura T."/>
        </authorList>
    </citation>
    <scope>NUCLEOTIDE SEQUENCE [LARGE SCALE GENOMIC DNA]</scope>
    <source>
        <strain evidence="4">NBRC 16408</strain>
    </source>
</reference>
<evidence type="ECO:0000256" key="2">
    <source>
        <dbReference type="SAM" id="SignalP"/>
    </source>
</evidence>
<gene>
    <name evidence="4" type="ORF">Aca07nite_47810</name>
</gene>
<dbReference type="Pfam" id="PF14040">
    <property type="entry name" value="DNase_NucA_NucB"/>
    <property type="match status" value="1"/>
</dbReference>
<feature type="signal peptide" evidence="2">
    <location>
        <begin position="1"/>
        <end position="27"/>
    </location>
</feature>
<feature type="region of interest" description="Disordered" evidence="1">
    <location>
        <begin position="321"/>
        <end position="350"/>
    </location>
</feature>
<accession>A0ABQ3WML9</accession>
<dbReference type="RefSeq" id="WP_344251997.1">
    <property type="nucleotide sequence ID" value="NZ_BAAAGQ010000011.1"/>
</dbReference>
<feature type="domain" description="Deoxyribonuclease NucA/NucB" evidence="3">
    <location>
        <begin position="297"/>
        <end position="365"/>
    </location>
</feature>
<name>A0ABQ3WML9_9ACTN</name>
<feature type="compositionally biased region" description="Low complexity" evidence="1">
    <location>
        <begin position="321"/>
        <end position="330"/>
    </location>
</feature>
<evidence type="ECO:0000256" key="1">
    <source>
        <dbReference type="SAM" id="MobiDB-lite"/>
    </source>
</evidence>
<feature type="chain" id="PRO_5046455733" description="Deoxyribonuclease NucA/NucB domain-containing protein" evidence="2">
    <location>
        <begin position="28"/>
        <end position="385"/>
    </location>
</feature>
<proteinExistence type="predicted"/>